<dbReference type="PROSITE" id="PS51462">
    <property type="entry name" value="NUDIX"/>
    <property type="match status" value="1"/>
</dbReference>
<dbReference type="Gene3D" id="3.90.79.10">
    <property type="entry name" value="Nucleoside Triphosphate Pyrophosphohydrolase"/>
    <property type="match status" value="1"/>
</dbReference>
<feature type="region of interest" description="Disordered" evidence="1">
    <location>
        <begin position="1"/>
        <end position="44"/>
    </location>
</feature>
<dbReference type="InterPro" id="IPR015797">
    <property type="entry name" value="NUDIX_hydrolase-like_dom_sf"/>
</dbReference>
<evidence type="ECO:0000313" key="4">
    <source>
        <dbReference type="Proteomes" id="UP000546642"/>
    </source>
</evidence>
<accession>A0A7W9YDZ2</accession>
<keyword evidence="4" id="KW-1185">Reference proteome</keyword>
<comment type="caution">
    <text evidence="3">The sequence shown here is derived from an EMBL/GenBank/DDBJ whole genome shotgun (WGS) entry which is preliminary data.</text>
</comment>
<dbReference type="PANTHER" id="PTHR43736:SF4">
    <property type="entry name" value="SLR1690 PROTEIN"/>
    <property type="match status" value="1"/>
</dbReference>
<name>A0A7W9YDZ2_9ACTN</name>
<dbReference type="InterPro" id="IPR036388">
    <property type="entry name" value="WH-like_DNA-bd_sf"/>
</dbReference>
<gene>
    <name evidence="3" type="ORF">HNR23_000439</name>
</gene>
<dbReference type="EMBL" id="JACHDS010000001">
    <property type="protein sequence ID" value="MBB6170379.1"/>
    <property type="molecule type" value="Genomic_DNA"/>
</dbReference>
<reference evidence="3 4" key="1">
    <citation type="submission" date="2020-08" db="EMBL/GenBank/DDBJ databases">
        <title>Sequencing the genomes of 1000 actinobacteria strains.</title>
        <authorList>
            <person name="Klenk H.-P."/>
        </authorList>
    </citation>
    <scope>NUCLEOTIDE SEQUENCE [LARGE SCALE GENOMIC DNA]</scope>
    <source>
        <strain evidence="3 4">DSM 46659</strain>
    </source>
</reference>
<dbReference type="Pfam" id="PF00293">
    <property type="entry name" value="NUDIX"/>
    <property type="match status" value="1"/>
</dbReference>
<dbReference type="PANTHER" id="PTHR43736">
    <property type="entry name" value="ADP-RIBOSE PYROPHOSPHATASE"/>
    <property type="match status" value="1"/>
</dbReference>
<protein>
    <submittedName>
        <fullName evidence="3">ADP-ribose pyrophosphatase YjhB (NUDIX family)</fullName>
    </submittedName>
</protein>
<dbReference type="SUPFAM" id="SSF55811">
    <property type="entry name" value="Nudix"/>
    <property type="match status" value="1"/>
</dbReference>
<organism evidence="3 4">
    <name type="scientific">Nocardiopsis mwathae</name>
    <dbReference type="NCBI Taxonomy" id="1472723"/>
    <lineage>
        <taxon>Bacteria</taxon>
        <taxon>Bacillati</taxon>
        <taxon>Actinomycetota</taxon>
        <taxon>Actinomycetes</taxon>
        <taxon>Streptosporangiales</taxon>
        <taxon>Nocardiopsidaceae</taxon>
        <taxon>Nocardiopsis</taxon>
    </lineage>
</organism>
<dbReference type="InterPro" id="IPR054105">
    <property type="entry name" value="WHD_NrtR"/>
</dbReference>
<feature type="domain" description="Nudix hydrolase" evidence="2">
    <location>
        <begin position="47"/>
        <end position="180"/>
    </location>
</feature>
<dbReference type="CDD" id="cd18873">
    <property type="entry name" value="NUDIX_NadM_like"/>
    <property type="match status" value="1"/>
</dbReference>
<dbReference type="Gene3D" id="1.10.10.10">
    <property type="entry name" value="Winged helix-like DNA-binding domain superfamily/Winged helix DNA-binding domain"/>
    <property type="match status" value="1"/>
</dbReference>
<evidence type="ECO:0000313" key="3">
    <source>
        <dbReference type="EMBL" id="MBB6170379.1"/>
    </source>
</evidence>
<dbReference type="InterPro" id="IPR036390">
    <property type="entry name" value="WH_DNA-bd_sf"/>
</dbReference>
<proteinExistence type="predicted"/>
<evidence type="ECO:0000256" key="1">
    <source>
        <dbReference type="SAM" id="MobiDB-lite"/>
    </source>
</evidence>
<dbReference type="InterPro" id="IPR000086">
    <property type="entry name" value="NUDIX_hydrolase_dom"/>
</dbReference>
<dbReference type="Proteomes" id="UP000546642">
    <property type="component" value="Unassembled WGS sequence"/>
</dbReference>
<dbReference type="AlphaFoldDB" id="A0A7W9YDZ2"/>
<dbReference type="Pfam" id="PF21906">
    <property type="entry name" value="WHD_NrtR"/>
    <property type="match status" value="1"/>
</dbReference>
<evidence type="ECO:0000259" key="2">
    <source>
        <dbReference type="PROSITE" id="PS51462"/>
    </source>
</evidence>
<dbReference type="SUPFAM" id="SSF46785">
    <property type="entry name" value="Winged helix' DNA-binding domain"/>
    <property type="match status" value="1"/>
</dbReference>
<sequence length="268" mass="29067">MRGTGADAEAKERDGTGAAGGGVEPPMSPARPGSPTRPCDPPGPGVAAHEVLAVVFQIRQDRLSVLLWRRGLPPYEGHWVLPGGGLGHGEGLGESIRRQLAQKVDVRELTHLEQLETRGAPDRHPQGRTLATAYLGLVPADIDPVIPEDTAWHPASDLPEMGFDHAAIVHSGRRRLRAKLSYTNIGFALAPPEFTMSELSRYYRAALGHDVAATNLRRVLLRRGQIEETGRSVPSGRSGGRPAAMFRFRARRLEITDAFAVLRPPACR</sequence>